<proteinExistence type="predicted"/>
<organism evidence="1 2">
    <name type="scientific">Paenibacillus lignilyticus</name>
    <dbReference type="NCBI Taxonomy" id="1172615"/>
    <lineage>
        <taxon>Bacteria</taxon>
        <taxon>Bacillati</taxon>
        <taxon>Bacillota</taxon>
        <taxon>Bacilli</taxon>
        <taxon>Bacillales</taxon>
        <taxon>Paenibacillaceae</taxon>
        <taxon>Paenibacillus</taxon>
    </lineage>
</organism>
<dbReference type="Pfam" id="PF10720">
    <property type="entry name" value="DUF2515"/>
    <property type="match status" value="1"/>
</dbReference>
<keyword evidence="2" id="KW-1185">Reference proteome</keyword>
<dbReference type="RefSeq" id="WP_210654390.1">
    <property type="nucleotide sequence ID" value="NZ_JAGKSP010000001.1"/>
</dbReference>
<protein>
    <submittedName>
        <fullName evidence="1">DUF2515 family protein</fullName>
    </submittedName>
</protein>
<reference evidence="1 2" key="1">
    <citation type="submission" date="2021-04" db="EMBL/GenBank/DDBJ databases">
        <title>Paenibacillus sp. DLE-14 whole genome sequence.</title>
        <authorList>
            <person name="Ham Y.J."/>
        </authorList>
    </citation>
    <scope>NUCLEOTIDE SEQUENCE [LARGE SCALE GENOMIC DNA]</scope>
    <source>
        <strain evidence="1 2">DLE-14</strain>
    </source>
</reference>
<evidence type="ECO:0000313" key="1">
    <source>
        <dbReference type="EMBL" id="MBP3961098.1"/>
    </source>
</evidence>
<name>A0ABS5C5B1_9BACL</name>
<dbReference type="Proteomes" id="UP000673394">
    <property type="component" value="Unassembled WGS sequence"/>
</dbReference>
<comment type="caution">
    <text evidence="1">The sequence shown here is derived from an EMBL/GenBank/DDBJ whole genome shotgun (WGS) entry which is preliminary data.</text>
</comment>
<evidence type="ECO:0000313" key="2">
    <source>
        <dbReference type="Proteomes" id="UP000673394"/>
    </source>
</evidence>
<gene>
    <name evidence="1" type="ORF">I8J30_00095</name>
</gene>
<dbReference type="EMBL" id="JAGKSP010000001">
    <property type="protein sequence ID" value="MBP3961098.1"/>
    <property type="molecule type" value="Genomic_DNA"/>
</dbReference>
<sequence length="436" mass="50140">MEHQGSTNPSVMKRVILVLRRLPAHIVAYVAAKRWAKRASSKLAQHAIPMELKQEFVRELRAGWKSLGEQRTESPIEALSEIYNEQERAIIHRIRHETEIANQNNVTRTEAYRAVYFRCPELHWALLAHLVSRNGGWNMTDLQGELLPRLLDRAYRKQTFLMLERANAMIFQDAYPQLLLYEASRKEGRELFSLLPAFGVSGFMRPVWSQFWRRKDAAMLTTALIVNEQHVIEVPLVRSAYFKEHVTRKPAFLLQTPLQTNAVFMPYGAPNEGAMKLAGLVLENFRSLEERIEFGKRLYAILYGVPEVHRGVLAFVRAVHHSGSRADYAPHLFTKQLRSQSTRSYVEKLDGCKLKRGAKKLASPELTAAWQDVPVEIGGREDWFQETSEVEGYFEQLLIPEVFVISEEHCRAINKIELAVLAAQRLKPSSAQDKRR</sequence>
<dbReference type="InterPro" id="IPR019658">
    <property type="entry name" value="DUF2515"/>
</dbReference>
<accession>A0ABS5C5B1</accession>